<proteinExistence type="predicted"/>
<dbReference type="Gene3D" id="3.30.70.2200">
    <property type="match status" value="1"/>
</dbReference>
<sequence>MKCYIGFDDTDTLHSDLGTGKYARYFAQSIQADFPVTGVVRQQFPQLPDIPFTTHNSSACVIVEVESTADVDRLREAAVGHIQNYFQDGSDPGLCLACETNRCADIENFGRLCSSRIVSQDEAYAIARPIHLSGHGGTNDGIIGALAGVGLTMSGWGGSFIDFGDIRSLPPEIPIGELRRRGIEPVAAVRKGLVPHDDQYVDTSYGIRPRLWGGRPVLLLLQKDDFNWIPSDRRKKGPFVQDLN</sequence>
<name>C8X2W7_DESRD</name>
<accession>C8X2W7</accession>
<dbReference type="RefSeq" id="WP_015751911.1">
    <property type="nucleotide sequence ID" value="NC_013223.1"/>
</dbReference>
<reference evidence="2" key="1">
    <citation type="submission" date="2009-09" db="EMBL/GenBank/DDBJ databases">
        <title>The complete chromosome of Desulfohalobium retbaense DSM 5692.</title>
        <authorList>
            <consortium name="US DOE Joint Genome Institute (JGI-PGF)"/>
            <person name="Lucas S."/>
            <person name="Copeland A."/>
            <person name="Lapidus A."/>
            <person name="Glavina del Rio T."/>
            <person name="Dalin E."/>
            <person name="Tice H."/>
            <person name="Bruce D."/>
            <person name="Goodwin L."/>
            <person name="Pitluck S."/>
            <person name="Kyrpides N."/>
            <person name="Mavromatis K."/>
            <person name="Ivanova N."/>
            <person name="Mikhailova N."/>
            <person name="Munk A.C."/>
            <person name="Brettin T."/>
            <person name="Detter J.C."/>
            <person name="Han C."/>
            <person name="Tapia R."/>
            <person name="Larimer F."/>
            <person name="Land M."/>
            <person name="Hauser L."/>
            <person name="Markowitz V."/>
            <person name="Cheng J.-F."/>
            <person name="Hugenholtz P."/>
            <person name="Woyke T."/>
            <person name="Wu D."/>
            <person name="Spring S."/>
            <person name="Klenk H.-P."/>
            <person name="Eisen J.A."/>
        </authorList>
    </citation>
    <scope>NUCLEOTIDE SEQUENCE [LARGE SCALE GENOMIC DNA]</scope>
    <source>
        <strain evidence="2">DSM 5692</strain>
    </source>
</reference>
<gene>
    <name evidence="1" type="ordered locus">Dret_1477</name>
</gene>
<dbReference type="HOGENOM" id="CLU_098525_0_0_7"/>
<dbReference type="eggNOG" id="COG1571">
    <property type="taxonomic scope" value="Bacteria"/>
</dbReference>
<dbReference type="OrthoDB" id="270233at2"/>
<keyword evidence="2" id="KW-1185">Reference proteome</keyword>
<dbReference type="AlphaFoldDB" id="C8X2W7"/>
<dbReference type="EMBL" id="CP001734">
    <property type="protein sequence ID" value="ACV68764.1"/>
    <property type="molecule type" value="Genomic_DNA"/>
</dbReference>
<organism evidence="1 2">
    <name type="scientific">Desulfohalobium retbaense (strain ATCC 49708 / DSM 5692 / JCM 16813 / HR100)</name>
    <dbReference type="NCBI Taxonomy" id="485915"/>
    <lineage>
        <taxon>Bacteria</taxon>
        <taxon>Pseudomonadati</taxon>
        <taxon>Thermodesulfobacteriota</taxon>
        <taxon>Desulfovibrionia</taxon>
        <taxon>Desulfovibrionales</taxon>
        <taxon>Desulfohalobiaceae</taxon>
        <taxon>Desulfohalobium</taxon>
    </lineage>
</organism>
<protein>
    <submittedName>
        <fullName evidence="1">Conserved hypothetical cytosolic protein</fullName>
    </submittedName>
</protein>
<dbReference type="KEGG" id="drt:Dret_1477"/>
<reference evidence="1 2" key="2">
    <citation type="journal article" date="2010" name="Stand. Genomic Sci.">
        <title>Complete genome sequence of Desulfohalobium retbaense type strain (HR(100)).</title>
        <authorList>
            <person name="Spring S."/>
            <person name="Nolan M."/>
            <person name="Lapidus A."/>
            <person name="Glavina Del Rio T."/>
            <person name="Copeland A."/>
            <person name="Tice H."/>
            <person name="Cheng J.F."/>
            <person name="Lucas S."/>
            <person name="Land M."/>
            <person name="Chen F."/>
            <person name="Bruce D."/>
            <person name="Goodwin L."/>
            <person name="Pitluck S."/>
            <person name="Ivanova N."/>
            <person name="Mavromatis K."/>
            <person name="Mikhailova N."/>
            <person name="Pati A."/>
            <person name="Chen A."/>
            <person name="Palaniappan K."/>
            <person name="Hauser L."/>
            <person name="Chang Y.J."/>
            <person name="Jeffries C.D."/>
            <person name="Munk C."/>
            <person name="Kiss H."/>
            <person name="Chain P."/>
            <person name="Han C."/>
            <person name="Brettin T."/>
            <person name="Detter J.C."/>
            <person name="Schuler E."/>
            <person name="Goker M."/>
            <person name="Rohde M."/>
            <person name="Bristow J."/>
            <person name="Eisen J.A."/>
            <person name="Markowitz V."/>
            <person name="Hugenholtz P."/>
            <person name="Kyrpides N.C."/>
            <person name="Klenk H.P."/>
        </authorList>
    </citation>
    <scope>NUCLEOTIDE SEQUENCE [LARGE SCALE GENOMIC DNA]</scope>
    <source>
        <strain evidence="1 2">DSM 5692</strain>
    </source>
</reference>
<dbReference type="Proteomes" id="UP000001052">
    <property type="component" value="Chromosome"/>
</dbReference>
<dbReference type="STRING" id="485915.Dret_1477"/>
<evidence type="ECO:0000313" key="1">
    <source>
        <dbReference type="EMBL" id="ACV68764.1"/>
    </source>
</evidence>
<evidence type="ECO:0000313" key="2">
    <source>
        <dbReference type="Proteomes" id="UP000001052"/>
    </source>
</evidence>